<dbReference type="PANTHER" id="PTHR12110:SF21">
    <property type="entry name" value="XYLOSE ISOMERASE-LIKE TIM BARREL DOMAIN-CONTAINING PROTEIN"/>
    <property type="match status" value="1"/>
</dbReference>
<protein>
    <submittedName>
        <fullName evidence="2">Unannotated protein</fullName>
    </submittedName>
</protein>
<dbReference type="SUPFAM" id="SSF51658">
    <property type="entry name" value="Xylose isomerase-like"/>
    <property type="match status" value="1"/>
</dbReference>
<dbReference type="AlphaFoldDB" id="A0A6J6HCL2"/>
<reference evidence="2" key="1">
    <citation type="submission" date="2020-05" db="EMBL/GenBank/DDBJ databases">
        <authorList>
            <person name="Chiriac C."/>
            <person name="Salcher M."/>
            <person name="Ghai R."/>
            <person name="Kavagutti S V."/>
        </authorList>
    </citation>
    <scope>NUCLEOTIDE SEQUENCE</scope>
</reference>
<dbReference type="InterPro" id="IPR013022">
    <property type="entry name" value="Xyl_isomerase-like_TIM-brl"/>
</dbReference>
<dbReference type="Pfam" id="PF01261">
    <property type="entry name" value="AP_endonuc_2"/>
    <property type="match status" value="1"/>
</dbReference>
<evidence type="ECO:0000259" key="1">
    <source>
        <dbReference type="Pfam" id="PF01261"/>
    </source>
</evidence>
<gene>
    <name evidence="2" type="ORF">UFOPK1857_00324</name>
</gene>
<name>A0A6J6HCL2_9ZZZZ</name>
<dbReference type="Gene3D" id="3.20.20.150">
    <property type="entry name" value="Divalent-metal-dependent TIM barrel enzymes"/>
    <property type="match status" value="1"/>
</dbReference>
<dbReference type="InterPro" id="IPR050312">
    <property type="entry name" value="IolE/XylAMocC-like"/>
</dbReference>
<organism evidence="2">
    <name type="scientific">freshwater metagenome</name>
    <dbReference type="NCBI Taxonomy" id="449393"/>
    <lineage>
        <taxon>unclassified sequences</taxon>
        <taxon>metagenomes</taxon>
        <taxon>ecological metagenomes</taxon>
    </lineage>
</organism>
<feature type="domain" description="Xylose isomerase-like TIM barrel" evidence="1">
    <location>
        <begin position="20"/>
        <end position="315"/>
    </location>
</feature>
<accession>A0A6J6HCL2</accession>
<dbReference type="PANTHER" id="PTHR12110">
    <property type="entry name" value="HYDROXYPYRUVATE ISOMERASE"/>
    <property type="match status" value="1"/>
</dbReference>
<dbReference type="EMBL" id="CAEZUU010000045">
    <property type="protein sequence ID" value="CAB4609639.1"/>
    <property type="molecule type" value="Genomic_DNA"/>
</dbReference>
<sequence length="347" mass="38505">MKFGVYNAILHDRSLPAALSAVKELGLEGIELNTGGFLAPVHIPNQQQIFESDAARDDFLGIFEEAGLELLGLNCNGNPLHPNPKIRGPQSEDVLRSIKLARRLNQNRVVTMSGCPGDNDSATYLNWIVNAWSSAALDTLDYQWGVATKFWKEANALAADLDVKVALELHPQNLVFNVPTTYELVERTRATHIGVELDASHLFWQQMDPAAVVRELGSLIFHAAAKDVRINTENAKLVGVLDNSFRRMTADENRTNMGDQEYVNEWPKNSAWDFVAVGKGHGVDTWAEFLTALYEVDPNMIVNIEHEDTSMGRIEGLEFATKVLYEAADQAGIVRNTSFGQRELKTA</sequence>
<evidence type="ECO:0000313" key="2">
    <source>
        <dbReference type="EMBL" id="CAB4609639.1"/>
    </source>
</evidence>
<proteinExistence type="predicted"/>
<dbReference type="InterPro" id="IPR036237">
    <property type="entry name" value="Xyl_isomerase-like_sf"/>
</dbReference>